<proteinExistence type="inferred from homology"/>
<comment type="function">
    <text evidence="4">DNA-dependent RNA polymerase (RNAP) catalyzes the transcription of DNA into RNA using the four ribonucleoside triphosphates as substrates.</text>
</comment>
<name>A0A520KSC5_METT2</name>
<evidence type="ECO:0000259" key="5">
    <source>
        <dbReference type="PROSITE" id="PS50126"/>
    </source>
</evidence>
<keyword evidence="4 6" id="KW-0548">Nucleotidyltransferase</keyword>
<dbReference type="EC" id="2.7.7.6" evidence="4"/>
<evidence type="ECO:0000313" key="6">
    <source>
        <dbReference type="EMBL" id="RZN64122.1"/>
    </source>
</evidence>
<dbReference type="Pfam" id="PF03876">
    <property type="entry name" value="SHS2_Rpb7-N"/>
    <property type="match status" value="1"/>
</dbReference>
<dbReference type="SMART" id="SM00316">
    <property type="entry name" value="S1"/>
    <property type="match status" value="1"/>
</dbReference>
<dbReference type="InterPro" id="IPR036898">
    <property type="entry name" value="RNA_pol_Rpb7-like_N_sf"/>
</dbReference>
<dbReference type="InterPro" id="IPR045113">
    <property type="entry name" value="Rpb7-like"/>
</dbReference>
<accession>A0A520KSC5</accession>
<comment type="catalytic activity">
    <reaction evidence="4">
        <text>RNA(n) + a ribonucleoside 5'-triphosphate = RNA(n+1) + diphosphate</text>
        <dbReference type="Rhea" id="RHEA:21248"/>
        <dbReference type="Rhea" id="RHEA-COMP:14527"/>
        <dbReference type="Rhea" id="RHEA-COMP:17342"/>
        <dbReference type="ChEBI" id="CHEBI:33019"/>
        <dbReference type="ChEBI" id="CHEBI:61557"/>
        <dbReference type="ChEBI" id="CHEBI:140395"/>
        <dbReference type="EC" id="2.7.7.6"/>
    </reaction>
</comment>
<dbReference type="AlphaFoldDB" id="A0A520KSC5"/>
<keyword evidence="4 6" id="KW-0808">Transferase</keyword>
<dbReference type="NCBIfam" id="TIGR00448">
    <property type="entry name" value="rpoE"/>
    <property type="match status" value="1"/>
</dbReference>
<dbReference type="GO" id="GO:0003899">
    <property type="term" value="F:DNA-directed RNA polymerase activity"/>
    <property type="evidence" value="ECO:0007669"/>
    <property type="project" value="UniProtKB-UniRule"/>
</dbReference>
<dbReference type="InterPro" id="IPR003029">
    <property type="entry name" value="S1_domain"/>
</dbReference>
<keyword evidence="4" id="KW-0963">Cytoplasm</keyword>
<dbReference type="InterPro" id="IPR004519">
    <property type="entry name" value="RNAP_E/RPC8"/>
</dbReference>
<comment type="subunit">
    <text evidence="4">Part of the RNA polymerase complex. Forms a stalk with Rpo4 that extends from the main structure.</text>
</comment>
<dbReference type="SUPFAM" id="SSF50249">
    <property type="entry name" value="Nucleic acid-binding proteins"/>
    <property type="match status" value="1"/>
</dbReference>
<organism evidence="6 7">
    <name type="scientific">Methanoliparum thermophilum</name>
    <dbReference type="NCBI Taxonomy" id="2491083"/>
    <lineage>
        <taxon>Archaea</taxon>
        <taxon>Methanobacteriati</taxon>
        <taxon>Methanobacteriota</taxon>
        <taxon>Candidatus Methanoliparia</taxon>
        <taxon>Candidatus Methanoliparales</taxon>
        <taxon>Candidatus Methanoliparaceae</taxon>
        <taxon>Candidatus Methanoliparum</taxon>
    </lineage>
</organism>
<dbReference type="Proteomes" id="UP000317158">
    <property type="component" value="Unassembled WGS sequence"/>
</dbReference>
<dbReference type="EMBL" id="RXIF01000010">
    <property type="protein sequence ID" value="RZN64122.1"/>
    <property type="molecule type" value="Genomic_DNA"/>
</dbReference>
<dbReference type="CDD" id="cd04460">
    <property type="entry name" value="S1_RpoE"/>
    <property type="match status" value="1"/>
</dbReference>
<feature type="domain" description="S1 motif" evidence="5">
    <location>
        <begin position="82"/>
        <end position="166"/>
    </location>
</feature>
<keyword evidence="2 4" id="KW-0240">DNA-directed RNA polymerase</keyword>
<dbReference type="InterPro" id="IPR005576">
    <property type="entry name" value="Rpb7-like_N"/>
</dbReference>
<comment type="subcellular location">
    <subcellularLocation>
        <location evidence="4">Cytoplasm</location>
    </subcellularLocation>
</comment>
<dbReference type="Pfam" id="PF00575">
    <property type="entry name" value="S1"/>
    <property type="match status" value="1"/>
</dbReference>
<dbReference type="GO" id="GO:0006352">
    <property type="term" value="P:DNA-templated transcription initiation"/>
    <property type="evidence" value="ECO:0007669"/>
    <property type="project" value="InterPro"/>
</dbReference>
<evidence type="ECO:0000256" key="1">
    <source>
        <dbReference type="ARBA" id="ARBA00009307"/>
    </source>
</evidence>
<dbReference type="GO" id="GO:0005737">
    <property type="term" value="C:cytoplasm"/>
    <property type="evidence" value="ECO:0007669"/>
    <property type="project" value="UniProtKB-SubCell"/>
</dbReference>
<comment type="caution">
    <text evidence="6">The sequence shown here is derived from an EMBL/GenBank/DDBJ whole genome shotgun (WGS) entry which is preliminary data.</text>
</comment>
<sequence length="190" mass="21651">MYKKLILLDAIRVPPDRIYGDTRTAIKEELKKKLEGRIEQNAGLILTINEILDIDNGHILFGDAGVYFNVKFSALAYEPLEQEIVEGEVIDVVKFGIFVNIGPFDGLVHISQISGGYISYDEKNARLIEKDSKRSITVRDIVRARITTVSINEFDVRSTKINLTMRQPYLGKLEWIQEELEKDASMQDMS</sequence>
<dbReference type="PANTHER" id="PTHR12709:SF4">
    <property type="entry name" value="DNA-DIRECTED RNA POLYMERASE II SUBUNIT RPB7"/>
    <property type="match status" value="1"/>
</dbReference>
<dbReference type="HAMAP" id="MF_00865">
    <property type="entry name" value="RNApol_arch_Rpo7"/>
    <property type="match status" value="1"/>
</dbReference>
<evidence type="ECO:0000313" key="7">
    <source>
        <dbReference type="Proteomes" id="UP000317158"/>
    </source>
</evidence>
<dbReference type="GO" id="GO:0000428">
    <property type="term" value="C:DNA-directed RNA polymerase complex"/>
    <property type="evidence" value="ECO:0007669"/>
    <property type="project" value="UniProtKB-KW"/>
</dbReference>
<dbReference type="GO" id="GO:0003677">
    <property type="term" value="F:DNA binding"/>
    <property type="evidence" value="ECO:0007669"/>
    <property type="project" value="InterPro"/>
</dbReference>
<keyword evidence="3 4" id="KW-0804">Transcription</keyword>
<dbReference type="Gene3D" id="3.30.1490.120">
    <property type="entry name" value="RNA polymerase Rpb7-like, N-terminal domain"/>
    <property type="match status" value="1"/>
</dbReference>
<dbReference type="SUPFAM" id="SSF88798">
    <property type="entry name" value="N-terminal, heterodimerisation domain of RBP7 (RpoE)"/>
    <property type="match status" value="1"/>
</dbReference>
<dbReference type="InterPro" id="IPR012340">
    <property type="entry name" value="NA-bd_OB-fold"/>
</dbReference>
<reference evidence="6 7" key="1">
    <citation type="journal article" date="2019" name="Nat. Microbiol.">
        <title>Wide diversity of methane and short-chain alkane metabolisms in uncultured archaea.</title>
        <authorList>
            <person name="Borrel G."/>
            <person name="Adam P.S."/>
            <person name="McKay L.J."/>
            <person name="Chen L.X."/>
            <person name="Sierra-Garcia I.N."/>
            <person name="Sieber C.M."/>
            <person name="Letourneur Q."/>
            <person name="Ghozlane A."/>
            <person name="Andersen G.L."/>
            <person name="Li W.J."/>
            <person name="Hallam S.J."/>
            <person name="Muyzer G."/>
            <person name="de Oliveira V.M."/>
            <person name="Inskeep W.P."/>
            <person name="Banfield J.F."/>
            <person name="Gribaldo S."/>
        </authorList>
    </citation>
    <scope>NUCLEOTIDE SEQUENCE [LARGE SCALE GENOMIC DNA]</scope>
    <source>
        <strain evidence="6">NM1a</strain>
    </source>
</reference>
<dbReference type="PANTHER" id="PTHR12709">
    <property type="entry name" value="DNA-DIRECTED RNA POLYMERASE II, III"/>
    <property type="match status" value="1"/>
</dbReference>
<dbReference type="Gene3D" id="2.40.50.140">
    <property type="entry name" value="Nucleic acid-binding proteins"/>
    <property type="match status" value="1"/>
</dbReference>
<evidence type="ECO:0000256" key="2">
    <source>
        <dbReference type="ARBA" id="ARBA00022478"/>
    </source>
</evidence>
<dbReference type="NCBIfam" id="NF006333">
    <property type="entry name" value="PRK08563.1"/>
    <property type="match status" value="1"/>
</dbReference>
<protein>
    <recommendedName>
        <fullName evidence="4">DNA-directed RNA polymerase subunit Rpo7</fullName>
        <ecNumber evidence="4">2.7.7.6</ecNumber>
    </recommendedName>
    <alternativeName>
        <fullName evidence="4">DNA-directed RNA polymerase subunit E</fullName>
    </alternativeName>
</protein>
<evidence type="ECO:0000256" key="4">
    <source>
        <dbReference type="HAMAP-Rule" id="MF_00865"/>
    </source>
</evidence>
<evidence type="ECO:0000256" key="3">
    <source>
        <dbReference type="ARBA" id="ARBA00023163"/>
    </source>
</evidence>
<comment type="similarity">
    <text evidence="1 4">Belongs to the eukaryotic RPB7/RPC8 RNA polymerase subunit family.</text>
</comment>
<dbReference type="InterPro" id="IPR046399">
    <property type="entry name" value="RNApol_Rpo7"/>
</dbReference>
<comment type="domain">
    <text evidence="4">Forms 2 domains with an elongated structure; Rpo4 packs into the hinge region between the 2 domains.</text>
</comment>
<dbReference type="PROSITE" id="PS50126">
    <property type="entry name" value="S1"/>
    <property type="match status" value="1"/>
</dbReference>
<gene>
    <name evidence="4" type="primary">rpo7</name>
    <name evidence="4" type="synonym">rpoE</name>
    <name evidence="6" type="ORF">EF806_05760</name>
</gene>